<dbReference type="GO" id="GO:0035091">
    <property type="term" value="F:phosphatidylinositol binding"/>
    <property type="evidence" value="ECO:0007669"/>
    <property type="project" value="InterPro"/>
</dbReference>
<dbReference type="PROSITE" id="PS50195">
    <property type="entry name" value="PX"/>
    <property type="match status" value="1"/>
</dbReference>
<comment type="similarity">
    <text evidence="1">Belongs to the sorting nexin family.</text>
</comment>
<dbReference type="OMA" id="HKSATHQ"/>
<dbReference type="InterPro" id="IPR044926">
    <property type="entry name" value="RGS_subdomain_2"/>
</dbReference>
<keyword evidence="7" id="KW-1185">Reference proteome</keyword>
<feature type="domain" description="PXA" evidence="5">
    <location>
        <begin position="91"/>
        <end position="271"/>
    </location>
</feature>
<feature type="domain" description="RGS" evidence="3">
    <location>
        <begin position="405"/>
        <end position="520"/>
    </location>
</feature>
<dbReference type="PhylomeDB" id="T1INF6"/>
<dbReference type="PROSITE" id="PS51207">
    <property type="entry name" value="PXA"/>
    <property type="match status" value="1"/>
</dbReference>
<dbReference type="InterPro" id="IPR016137">
    <property type="entry name" value="RGS"/>
</dbReference>
<reference evidence="6" key="2">
    <citation type="submission" date="2015-02" db="UniProtKB">
        <authorList>
            <consortium name="EnsemblMetazoa"/>
        </authorList>
    </citation>
    <scope>IDENTIFICATION</scope>
</reference>
<sequence length="959" mass="110795">MKSSSTIIYSSLAVGCVSVLYMKGVISFVLYFGSYLFVACVGTCIGVYFVISKGRDFKPNVKAKEAGVFLKLLMDKNCGIKNSTQRQVVVSRNIDNILEEVIELTIRDYFTYFLKDLVYDHDKLAAILKYDLKFDLKRLIRRDDAWIVIKNVKEMIAKIDQVKFITSDVTNKLYQHFLKIRVSSMGDSKEQKPLFLLRSYLKTPETERDFLRKVSEALLVLFLPVSYKSCEPIQHLLREIVTCAVLYPTIELLCSPDYINQQLLSYLQYHQDVLDHHKKTYSYARTYEDFIKMINESVDVEHLKRMRYIIMSEIMQATRINNLKKAKGMDVGKANKECNPQSGHKGDLLQARNLKRYINQLKWAKNQCEKKIKYLGGPEYSSPTGSSSDSFDELSPHIPGNKVLPFQIIMESSLARRYFAKFLEKDHLQAVLGFLETVEEMKAADKKILHNIGNEAYSIFLTAINQSIKLEKNIIKGMESFLTGDKGPDAFFAAQEIITRNLEERHYPCFIVSDVYHMMLREADFLGIDFITSSIDQSVDLDEVLELSVDSVTNPNICVSDHSSFAKDKLEFLTNRLNTKIQALSAMKSSQNYDRKVIAKLEKEVETMKIERNQLEYHIERTEAWSESLGKWRILVQSYEMVTEKDKLIPTFLLVVHLKDELETSLRENLITEWLVSKKLVDFLELHRKLVQIAPKLKNSELAKEGKTLFKHYDRPYLEKTKNSIQSYMDMIMEDEKVCLSEVLYTFLSPTPELLKLPHPSLKKSKFFFSSFFKGNIAPNAQSENSDEDELLFLDDESGSLKDDPIAEPLYSLIGEVFDSRGVFKLLRRTLISFVQIIYGRTINRQLRDTVSWIFSESMIIYYLHLFRDSMWPNGILAKEAAPRTKDQKISSQYQARQLFIASVPEVLSSLVGQQNARKGALKVFESLQDERLNKQLLYEVLELFLFEITDPKMKSKGP</sequence>
<dbReference type="InterPro" id="IPR001683">
    <property type="entry name" value="PX_dom"/>
</dbReference>
<dbReference type="PROSITE" id="PS50132">
    <property type="entry name" value="RGS"/>
    <property type="match status" value="1"/>
</dbReference>
<dbReference type="HOGENOM" id="CLU_005899_0_0_1"/>
<dbReference type="Pfam" id="PF00787">
    <property type="entry name" value="PX"/>
    <property type="match status" value="1"/>
</dbReference>
<feature type="transmembrane region" description="Helical" evidence="2">
    <location>
        <begin position="29"/>
        <end position="51"/>
    </location>
</feature>
<evidence type="ECO:0000256" key="1">
    <source>
        <dbReference type="ARBA" id="ARBA00010883"/>
    </source>
</evidence>
<evidence type="ECO:0000313" key="6">
    <source>
        <dbReference type="EnsemblMetazoa" id="SMAR002533-PA"/>
    </source>
</evidence>
<dbReference type="EMBL" id="JH431165">
    <property type="status" value="NOT_ANNOTATED_CDS"/>
    <property type="molecule type" value="Genomic_DNA"/>
</dbReference>
<dbReference type="PROSITE" id="PS51257">
    <property type="entry name" value="PROKAR_LIPOPROTEIN"/>
    <property type="match status" value="1"/>
</dbReference>
<reference evidence="7" key="1">
    <citation type="submission" date="2011-05" db="EMBL/GenBank/DDBJ databases">
        <authorList>
            <person name="Richards S.R."/>
            <person name="Qu J."/>
            <person name="Jiang H."/>
            <person name="Jhangiani S.N."/>
            <person name="Agravi P."/>
            <person name="Goodspeed R."/>
            <person name="Gross S."/>
            <person name="Mandapat C."/>
            <person name="Jackson L."/>
            <person name="Mathew T."/>
            <person name="Pu L."/>
            <person name="Thornton R."/>
            <person name="Saada N."/>
            <person name="Wilczek-Boney K.B."/>
            <person name="Lee S."/>
            <person name="Kovar C."/>
            <person name="Wu Y."/>
            <person name="Scherer S.E."/>
            <person name="Worley K.C."/>
            <person name="Muzny D.M."/>
            <person name="Gibbs R."/>
        </authorList>
    </citation>
    <scope>NUCLEOTIDE SEQUENCE</scope>
    <source>
        <strain evidence="7">Brora</strain>
    </source>
</reference>
<dbReference type="SUPFAM" id="SSF48097">
    <property type="entry name" value="Regulator of G-protein signaling, RGS"/>
    <property type="match status" value="1"/>
</dbReference>
<evidence type="ECO:0000313" key="7">
    <source>
        <dbReference type="Proteomes" id="UP000014500"/>
    </source>
</evidence>
<dbReference type="eggNOG" id="KOG2101">
    <property type="taxonomic scope" value="Eukaryota"/>
</dbReference>
<dbReference type="Pfam" id="PF08628">
    <property type="entry name" value="Nexin_C"/>
    <property type="match status" value="1"/>
</dbReference>
<evidence type="ECO:0000256" key="2">
    <source>
        <dbReference type="SAM" id="Phobius"/>
    </source>
</evidence>
<dbReference type="InterPro" id="IPR003114">
    <property type="entry name" value="Phox_assoc"/>
</dbReference>
<dbReference type="InterPro" id="IPR013937">
    <property type="entry name" value="Sorting_nexin_C"/>
</dbReference>
<dbReference type="InterPro" id="IPR036305">
    <property type="entry name" value="RGS_sf"/>
</dbReference>
<dbReference type="STRING" id="126957.T1INF6"/>
<name>T1INF6_STRMM</name>
<dbReference type="EnsemblMetazoa" id="SMAR002533-RA">
    <property type="protein sequence ID" value="SMAR002533-PA"/>
    <property type="gene ID" value="SMAR002533"/>
</dbReference>
<dbReference type="Pfam" id="PF02194">
    <property type="entry name" value="PXA"/>
    <property type="match status" value="1"/>
</dbReference>
<proteinExistence type="inferred from homology"/>
<feature type="domain" description="PX" evidence="4">
    <location>
        <begin position="630"/>
        <end position="755"/>
    </location>
</feature>
<dbReference type="Gene3D" id="3.30.1520.10">
    <property type="entry name" value="Phox-like domain"/>
    <property type="match status" value="1"/>
</dbReference>
<evidence type="ECO:0000259" key="4">
    <source>
        <dbReference type="PROSITE" id="PS50195"/>
    </source>
</evidence>
<dbReference type="Gene3D" id="1.10.167.10">
    <property type="entry name" value="Regulator of G-protein Signalling 4, domain 2"/>
    <property type="match status" value="1"/>
</dbReference>
<feature type="transmembrane region" description="Helical" evidence="2">
    <location>
        <begin position="6"/>
        <end position="22"/>
    </location>
</feature>
<evidence type="ECO:0000259" key="5">
    <source>
        <dbReference type="PROSITE" id="PS51207"/>
    </source>
</evidence>
<dbReference type="Proteomes" id="UP000014500">
    <property type="component" value="Unassembled WGS sequence"/>
</dbReference>
<dbReference type="Pfam" id="PF00615">
    <property type="entry name" value="RGS"/>
    <property type="match status" value="1"/>
</dbReference>
<protein>
    <recommendedName>
        <fullName evidence="8">Sorting nexin-25</fullName>
    </recommendedName>
</protein>
<dbReference type="PANTHER" id="PTHR22775">
    <property type="entry name" value="SORTING NEXIN"/>
    <property type="match status" value="1"/>
</dbReference>
<keyword evidence="2" id="KW-1133">Transmembrane helix</keyword>
<organism evidence="6 7">
    <name type="scientific">Strigamia maritima</name>
    <name type="common">European centipede</name>
    <name type="synonym">Geophilus maritimus</name>
    <dbReference type="NCBI Taxonomy" id="126957"/>
    <lineage>
        <taxon>Eukaryota</taxon>
        <taxon>Metazoa</taxon>
        <taxon>Ecdysozoa</taxon>
        <taxon>Arthropoda</taxon>
        <taxon>Myriapoda</taxon>
        <taxon>Chilopoda</taxon>
        <taxon>Pleurostigmophora</taxon>
        <taxon>Geophilomorpha</taxon>
        <taxon>Linotaeniidae</taxon>
        <taxon>Strigamia</taxon>
    </lineage>
</organism>
<keyword evidence="2" id="KW-0812">Transmembrane</keyword>
<evidence type="ECO:0008006" key="8">
    <source>
        <dbReference type="Google" id="ProtNLM"/>
    </source>
</evidence>
<dbReference type="InterPro" id="IPR036871">
    <property type="entry name" value="PX_dom_sf"/>
</dbReference>
<accession>T1INF6</accession>
<evidence type="ECO:0000259" key="3">
    <source>
        <dbReference type="PROSITE" id="PS50132"/>
    </source>
</evidence>
<dbReference type="SUPFAM" id="SSF64268">
    <property type="entry name" value="PX domain"/>
    <property type="match status" value="1"/>
</dbReference>
<dbReference type="AlphaFoldDB" id="T1INF6"/>
<dbReference type="PANTHER" id="PTHR22775:SF48">
    <property type="entry name" value="SORTING NEXIN-25"/>
    <property type="match status" value="1"/>
</dbReference>
<dbReference type="SMART" id="SM00315">
    <property type="entry name" value="RGS"/>
    <property type="match status" value="1"/>
</dbReference>
<dbReference type="SMART" id="SM00313">
    <property type="entry name" value="PXA"/>
    <property type="match status" value="1"/>
</dbReference>
<keyword evidence="2" id="KW-0472">Membrane</keyword>